<protein>
    <submittedName>
        <fullName evidence="2">4,5-dihydroxyphthalate decarboxylase (DHP decarboxylase)</fullName>
        <ecNumber evidence="2">4.1.1.55</ecNumber>
    </submittedName>
</protein>
<dbReference type="AlphaFoldDB" id="L0NB88"/>
<evidence type="ECO:0000259" key="1">
    <source>
        <dbReference type="Pfam" id="PF09084"/>
    </source>
</evidence>
<dbReference type="STRING" id="1125847.NT26_0606"/>
<dbReference type="Gene3D" id="3.40.190.10">
    <property type="entry name" value="Periplasmic binding protein-like II"/>
    <property type="match status" value="1"/>
</dbReference>
<dbReference type="Pfam" id="PF09084">
    <property type="entry name" value="NMT1"/>
    <property type="match status" value="1"/>
</dbReference>
<gene>
    <name evidence="2" type="primary">phtD</name>
    <name evidence="2" type="ORF">NT26_0606</name>
</gene>
<evidence type="ECO:0000313" key="2">
    <source>
        <dbReference type="EMBL" id="CCF18330.1"/>
    </source>
</evidence>
<feature type="domain" description="SsuA/THI5-like" evidence="1">
    <location>
        <begin position="52"/>
        <end position="139"/>
    </location>
</feature>
<evidence type="ECO:0000313" key="3">
    <source>
        <dbReference type="Proteomes" id="UP000010792"/>
    </source>
</evidence>
<dbReference type="OrthoDB" id="8689594at2"/>
<keyword evidence="3" id="KW-1185">Reference proteome</keyword>
<dbReference type="EC" id="4.1.1.55" evidence="2"/>
<dbReference type="InterPro" id="IPR015168">
    <property type="entry name" value="SsuA/THI5"/>
</dbReference>
<dbReference type="SUPFAM" id="SSF53850">
    <property type="entry name" value="Periplasmic binding protein-like II"/>
    <property type="match status" value="1"/>
</dbReference>
<name>L0NB88_9HYPH</name>
<reference evidence="2 3" key="1">
    <citation type="journal article" date="2013" name="Genome Biol. Evol.">
        <title>Life in an arsenic-containing gold mine: genome and physiology of the autotrophic arsenite-oxidizing bacterium rhizobium sp. NT-26.</title>
        <authorList>
            <person name="Andres J."/>
            <person name="Arsene-Ploetze F."/>
            <person name="Barbe V."/>
            <person name="Brochier-Armanet C."/>
            <person name="Cleiss-Arnold J."/>
            <person name="Coppee J.Y."/>
            <person name="Dillies M.A."/>
            <person name="Geist"/>
            <person name="L"/>
            <person name="Joublin A."/>
            <person name="Koechler S."/>
            <person name="Lassalle F."/>
            <person name="Marchal M."/>
            <person name="Medigue C."/>
            <person name="Muller D."/>
            <person name="Nesme X."/>
            <person name="Plewniak F."/>
            <person name="Proux C."/>
            <person name="Ramirez-Bahena M.H."/>
            <person name="Schenowitz C."/>
            <person name="Sismeiro O."/>
            <person name="Vallenet D."/>
            <person name="Santini J.M."/>
            <person name="Bertin P.N."/>
        </authorList>
    </citation>
    <scope>NUCLEOTIDE SEQUENCE [LARGE SCALE GENOMIC DNA]</scope>
    <source>
        <strain evidence="2 3">NT-26</strain>
    </source>
</reference>
<dbReference type="GO" id="GO:0018796">
    <property type="term" value="F:4,5-dihydroxyphthalate decarboxylase activity"/>
    <property type="evidence" value="ECO:0007669"/>
    <property type="project" value="UniProtKB-EC"/>
</dbReference>
<sequence>MTKLRLSLAVGNYDRTRALVDGRVQIDGVDPVVHLLSPEEIFFRAFRSEDFDICELSMSSFTVKTAQGASPYVGIPAFLSRAFRHTSIVVRRDRIAAPADLKGKRIGVPEYQLTACVWARAILAEQGVLPEDVIWVRGGLEELGRPEKITISFPSSVKIESAPGDKSLSQMLAAGEIDAVIAPRLPSCFGADATVGWLYDDPIAEASAWFERTGIFPIMHIVGIRRALVDEHPWLPMSVFKALNSAKAVALDELTDTSATKVTLPFVEEQLARARALMGRDFWSYGLQENLPTLIAFLEAHHKQGLSSRLVSPEELFHPSTFEAYKI</sequence>
<dbReference type="KEGG" id="rht:NT26_0606"/>
<organism evidence="2 3">
    <name type="scientific">Pseudorhizobium banfieldiae</name>
    <dbReference type="NCBI Taxonomy" id="1125847"/>
    <lineage>
        <taxon>Bacteria</taxon>
        <taxon>Pseudomonadati</taxon>
        <taxon>Pseudomonadota</taxon>
        <taxon>Alphaproteobacteria</taxon>
        <taxon>Hyphomicrobiales</taxon>
        <taxon>Rhizobiaceae</taxon>
        <taxon>Rhizobium/Agrobacterium group</taxon>
        <taxon>Pseudorhizobium</taxon>
    </lineage>
</organism>
<dbReference type="Proteomes" id="UP000010792">
    <property type="component" value="Chromosome"/>
</dbReference>
<dbReference type="EMBL" id="FO082820">
    <property type="protein sequence ID" value="CCF18330.1"/>
    <property type="molecule type" value="Genomic_DNA"/>
</dbReference>
<keyword evidence="2" id="KW-0456">Lyase</keyword>
<accession>L0NB88</accession>
<dbReference type="RefSeq" id="WP_052637285.1">
    <property type="nucleotide sequence ID" value="NZ_FO082820.1"/>
</dbReference>
<proteinExistence type="predicted"/>